<accession>A0A520X614</accession>
<dbReference type="AlphaFoldDB" id="A0A520X614"/>
<evidence type="ECO:0000313" key="2">
    <source>
        <dbReference type="Proteomes" id="UP000322454"/>
    </source>
</evidence>
<organism evidence="1 2">
    <name type="scientific">Candidatus Acidulodesulfobacterium acidiphilum</name>
    <dbReference type="NCBI Taxonomy" id="2597224"/>
    <lineage>
        <taxon>Bacteria</taxon>
        <taxon>Deltaproteobacteria</taxon>
        <taxon>Candidatus Acidulodesulfobacterales</taxon>
        <taxon>Candidatus Acidulodesulfobacterium</taxon>
    </lineage>
</organism>
<sequence length="76" mass="8492">MSENSLKKLESGKYPEVAAALRLEAAYGLRREESAHVVFELTKGHVVTAPGKENILMMKGIWCKCGRQRGKINTFI</sequence>
<dbReference type="EMBL" id="SHMQ01000059">
    <property type="protein sequence ID" value="RZV36639.1"/>
    <property type="molecule type" value="Genomic_DNA"/>
</dbReference>
<name>A0A520X614_9DELT</name>
<reference evidence="1 2" key="1">
    <citation type="submission" date="2019-01" db="EMBL/GenBank/DDBJ databases">
        <title>Insights into ecological role of a new deltaproteobacterial order Candidatus Sinidesulfobacterales (Sva0485) by metagenomics and metatranscriptomics.</title>
        <authorList>
            <person name="Tan S."/>
            <person name="Liu J."/>
            <person name="Fang Y."/>
            <person name="Hedlund B."/>
            <person name="Lian Z.-H."/>
            <person name="Huang L.-Y."/>
            <person name="Li J.-T."/>
            <person name="Huang L.-N."/>
            <person name="Li W.-J."/>
            <person name="Jiang H.-C."/>
            <person name="Dong H.-L."/>
            <person name="Shu W.-S."/>
        </authorList>
    </citation>
    <scope>NUCLEOTIDE SEQUENCE [LARGE SCALE GENOMIC DNA]</scope>
    <source>
        <strain evidence="1">AP4</strain>
    </source>
</reference>
<proteinExistence type="predicted"/>
<comment type="caution">
    <text evidence="1">The sequence shown here is derived from an EMBL/GenBank/DDBJ whole genome shotgun (WGS) entry which is preliminary data.</text>
</comment>
<evidence type="ECO:0000313" key="1">
    <source>
        <dbReference type="EMBL" id="RZV36639.1"/>
    </source>
</evidence>
<dbReference type="Proteomes" id="UP000322454">
    <property type="component" value="Unassembled WGS sequence"/>
</dbReference>
<protein>
    <submittedName>
        <fullName evidence="1">Uncharacterized protein</fullName>
    </submittedName>
</protein>
<gene>
    <name evidence="1" type="ORF">EVJ48_10210</name>
</gene>